<dbReference type="PANTHER" id="PTHR42865:SF2">
    <property type="entry name" value="PROTON:GLUTAMATE SYMPORTER DAACS FAMILY"/>
    <property type="match status" value="1"/>
</dbReference>
<evidence type="ECO:0000313" key="8">
    <source>
        <dbReference type="Proteomes" id="UP000678679"/>
    </source>
</evidence>
<dbReference type="InterPro" id="IPR036458">
    <property type="entry name" value="Na:dicarbo_symporter_sf"/>
</dbReference>
<feature type="transmembrane region" description="Helical" evidence="6">
    <location>
        <begin position="256"/>
        <end position="277"/>
    </location>
</feature>
<keyword evidence="2" id="KW-0813">Transport</keyword>
<evidence type="ECO:0000256" key="6">
    <source>
        <dbReference type="SAM" id="Phobius"/>
    </source>
</evidence>
<feature type="transmembrane region" description="Helical" evidence="6">
    <location>
        <begin position="72"/>
        <end position="98"/>
    </location>
</feature>
<feature type="transmembrane region" description="Helical" evidence="6">
    <location>
        <begin position="352"/>
        <end position="371"/>
    </location>
</feature>
<feature type="transmembrane region" description="Helical" evidence="6">
    <location>
        <begin position="39"/>
        <end position="60"/>
    </location>
</feature>
<name>A0AAX1N250_9BACT</name>
<evidence type="ECO:0000256" key="4">
    <source>
        <dbReference type="ARBA" id="ARBA00022989"/>
    </source>
</evidence>
<dbReference type="KEGG" id="fya:KMW28_17880"/>
<evidence type="ECO:0000256" key="5">
    <source>
        <dbReference type="ARBA" id="ARBA00023136"/>
    </source>
</evidence>
<feature type="transmembrane region" description="Helical" evidence="6">
    <location>
        <begin position="148"/>
        <end position="166"/>
    </location>
</feature>
<feature type="transmembrane region" description="Helical" evidence="6">
    <location>
        <begin position="222"/>
        <end position="244"/>
    </location>
</feature>
<feature type="transmembrane region" description="Helical" evidence="6">
    <location>
        <begin position="187"/>
        <end position="210"/>
    </location>
</feature>
<dbReference type="GO" id="GO:0015293">
    <property type="term" value="F:symporter activity"/>
    <property type="evidence" value="ECO:0007669"/>
    <property type="project" value="InterPro"/>
</dbReference>
<dbReference type="InterPro" id="IPR001991">
    <property type="entry name" value="Na-dicarboxylate_symporter"/>
</dbReference>
<dbReference type="AlphaFoldDB" id="A0AAX1N250"/>
<keyword evidence="3 6" id="KW-0812">Transmembrane</keyword>
<dbReference type="EMBL" id="CP076132">
    <property type="protein sequence ID" value="QWG01512.1"/>
    <property type="molecule type" value="Genomic_DNA"/>
</dbReference>
<keyword evidence="4 6" id="KW-1133">Transmembrane helix</keyword>
<protein>
    <submittedName>
        <fullName evidence="7">Cation:dicarboxylase symporter family transporter</fullName>
    </submittedName>
</protein>
<evidence type="ECO:0000256" key="1">
    <source>
        <dbReference type="ARBA" id="ARBA00004141"/>
    </source>
</evidence>
<dbReference type="RefSeq" id="WP_169662981.1">
    <property type="nucleotide sequence ID" value="NZ_CP076132.1"/>
</dbReference>
<gene>
    <name evidence="7" type="ORF">KMW28_17880</name>
</gene>
<feature type="transmembrane region" description="Helical" evidence="6">
    <location>
        <begin position="289"/>
        <end position="317"/>
    </location>
</feature>
<keyword evidence="8" id="KW-1185">Reference proteome</keyword>
<feature type="transmembrane region" description="Helical" evidence="6">
    <location>
        <begin position="329"/>
        <end position="346"/>
    </location>
</feature>
<accession>A0AAX1N250</accession>
<evidence type="ECO:0000313" key="7">
    <source>
        <dbReference type="EMBL" id="QWG01512.1"/>
    </source>
</evidence>
<dbReference type="Pfam" id="PF00375">
    <property type="entry name" value="SDF"/>
    <property type="match status" value="1"/>
</dbReference>
<comment type="subcellular location">
    <subcellularLocation>
        <location evidence="1">Membrane</location>
        <topology evidence="1">Multi-pass membrane protein</topology>
    </subcellularLocation>
</comment>
<evidence type="ECO:0000256" key="3">
    <source>
        <dbReference type="ARBA" id="ARBA00022692"/>
    </source>
</evidence>
<evidence type="ECO:0000256" key="2">
    <source>
        <dbReference type="ARBA" id="ARBA00022448"/>
    </source>
</evidence>
<organism evidence="7 8">
    <name type="scientific">Flammeovirga yaeyamensis</name>
    <dbReference type="NCBI Taxonomy" id="367791"/>
    <lineage>
        <taxon>Bacteria</taxon>
        <taxon>Pseudomonadati</taxon>
        <taxon>Bacteroidota</taxon>
        <taxon>Cytophagia</taxon>
        <taxon>Cytophagales</taxon>
        <taxon>Flammeovirgaceae</taxon>
        <taxon>Flammeovirga</taxon>
    </lineage>
</organism>
<keyword evidence="5 6" id="KW-0472">Membrane</keyword>
<dbReference type="PRINTS" id="PR00173">
    <property type="entry name" value="EDTRNSPORT"/>
</dbReference>
<dbReference type="PANTHER" id="PTHR42865">
    <property type="entry name" value="PROTON/GLUTAMATE-ASPARTATE SYMPORTER"/>
    <property type="match status" value="1"/>
</dbReference>
<proteinExistence type="predicted"/>
<dbReference type="GO" id="GO:0005886">
    <property type="term" value="C:plasma membrane"/>
    <property type="evidence" value="ECO:0007669"/>
    <property type="project" value="TreeGrafter"/>
</dbReference>
<dbReference type="SUPFAM" id="SSF118215">
    <property type="entry name" value="Proton glutamate symport protein"/>
    <property type="match status" value="1"/>
</dbReference>
<reference evidence="7 8" key="1">
    <citation type="submission" date="2021-05" db="EMBL/GenBank/DDBJ databases">
        <title>Comparative genomic studies on the polysaccharide-degrading batcterial strains of the Flammeovirga genus.</title>
        <authorList>
            <person name="Zewei F."/>
            <person name="Zheng Z."/>
            <person name="Yu L."/>
            <person name="Ruyue G."/>
            <person name="Yanhong M."/>
            <person name="Yuanyuan C."/>
            <person name="Jingyan G."/>
            <person name="Wenjun H."/>
        </authorList>
    </citation>
    <scope>NUCLEOTIDE SEQUENCE [LARGE SCALE GENOMIC DNA]</scope>
    <source>
        <strain evidence="7 8">NBRC:100898</strain>
    </source>
</reference>
<dbReference type="GO" id="GO:0006835">
    <property type="term" value="P:dicarboxylic acid transport"/>
    <property type="evidence" value="ECO:0007669"/>
    <property type="project" value="TreeGrafter"/>
</dbReference>
<dbReference type="Gene3D" id="1.10.3860.10">
    <property type="entry name" value="Sodium:dicarboxylate symporter"/>
    <property type="match status" value="1"/>
</dbReference>
<sequence length="414" mass="44108">MKFFKIDLGIAILIAMILGAALGYVFGEDVSVIAPIGQIFIKLLSMLVIPLVFFSIIMGAQALGQSKNAGKIGTLTFVYFGVTSFIAVFFGILFPMIFEPGAGLDISNLAQGITDASLKDRGDVAGFWDTLLGAIPANPFFSLSKGEVLPIIVFALFFGVGVGKLPNEKRDLVTKFIEGVNDVLTWMIIKVMWIAPFGVLALMADAVGTFGFDVLSSIGQLFILYMLALLIVTFPVFGLLVQWLSKVSAIKFFKEMMTPQVFAVSSASSLATLPLNYKACENMGVKKSISSFVLPLGATVNMAGNAVFNPMVAIFFAQLYGMELGFSEYIAIAIVSVLGAVGTAGVPGPTLLSVAVLMAVNIPVEALPLIFGVDRIFDMFRTAVNITGDASCAVIMENLDSSTDDIKEVNTKAA</sequence>
<dbReference type="Proteomes" id="UP000678679">
    <property type="component" value="Chromosome 1"/>
</dbReference>